<name>A0A3Q1GFN0_9TELE</name>
<accession>A0A3Q1GFN0</accession>
<dbReference type="AlphaFoldDB" id="A0A3Q1GFN0"/>
<dbReference type="Proteomes" id="UP000257200">
    <property type="component" value="Unplaced"/>
</dbReference>
<keyword evidence="3" id="KW-1185">Reference proteome</keyword>
<dbReference type="Ensembl" id="ENSAPOT00000025441.1">
    <property type="protein sequence ID" value="ENSAPOP00000016450.1"/>
    <property type="gene ID" value="ENSAPOG00000000956.1"/>
</dbReference>
<evidence type="ECO:0000313" key="2">
    <source>
        <dbReference type="Ensembl" id="ENSAPOP00000016450.1"/>
    </source>
</evidence>
<protein>
    <submittedName>
        <fullName evidence="2">Uncharacterized protein</fullName>
    </submittedName>
</protein>
<organism evidence="2 3">
    <name type="scientific">Acanthochromis polyacanthus</name>
    <name type="common">spiny chromis</name>
    <dbReference type="NCBI Taxonomy" id="80966"/>
    <lineage>
        <taxon>Eukaryota</taxon>
        <taxon>Metazoa</taxon>
        <taxon>Chordata</taxon>
        <taxon>Craniata</taxon>
        <taxon>Vertebrata</taxon>
        <taxon>Euteleostomi</taxon>
        <taxon>Actinopterygii</taxon>
        <taxon>Neopterygii</taxon>
        <taxon>Teleostei</taxon>
        <taxon>Neoteleostei</taxon>
        <taxon>Acanthomorphata</taxon>
        <taxon>Ovalentaria</taxon>
        <taxon>Pomacentridae</taxon>
        <taxon>Acanthochromis</taxon>
    </lineage>
</organism>
<proteinExistence type="predicted"/>
<sequence>MERSPADGKDHHQVHGTRGPVAVEVIDGGAEQQRGHSQEARQQPNGTQGGQHGAPRAQPAAGQRVHDGQVAVKAQAGQAENTGVHVDQNHVAADLAQSHTKGPVVAQRRVHSPQR</sequence>
<dbReference type="InParanoid" id="A0A3Q1GFN0"/>
<feature type="compositionally biased region" description="Low complexity" evidence="1">
    <location>
        <begin position="68"/>
        <end position="79"/>
    </location>
</feature>
<evidence type="ECO:0000256" key="1">
    <source>
        <dbReference type="SAM" id="MobiDB-lite"/>
    </source>
</evidence>
<dbReference type="GeneTree" id="ENSGT00940000178234"/>
<feature type="compositionally biased region" description="Basic and acidic residues" evidence="1">
    <location>
        <begin position="1"/>
        <end position="13"/>
    </location>
</feature>
<reference evidence="2" key="1">
    <citation type="submission" date="2025-08" db="UniProtKB">
        <authorList>
            <consortium name="Ensembl"/>
        </authorList>
    </citation>
    <scope>IDENTIFICATION</scope>
</reference>
<feature type="region of interest" description="Disordered" evidence="1">
    <location>
        <begin position="1"/>
        <end position="115"/>
    </location>
</feature>
<evidence type="ECO:0000313" key="3">
    <source>
        <dbReference type="Proteomes" id="UP000257200"/>
    </source>
</evidence>
<reference evidence="2" key="2">
    <citation type="submission" date="2025-09" db="UniProtKB">
        <authorList>
            <consortium name="Ensembl"/>
        </authorList>
    </citation>
    <scope>IDENTIFICATION</scope>
</reference>